<dbReference type="OrthoDB" id="212726at2157"/>
<accession>M0MGQ1</accession>
<dbReference type="Gene3D" id="1.10.260.40">
    <property type="entry name" value="lambda repressor-like DNA-binding domains"/>
    <property type="match status" value="1"/>
</dbReference>
<gene>
    <name evidence="3" type="ORF">C449_09654</name>
</gene>
<dbReference type="PATRIC" id="fig|1227455.4.peg.1978"/>
<dbReference type="SUPFAM" id="SSF47413">
    <property type="entry name" value="lambda repressor-like DNA-binding domains"/>
    <property type="match status" value="1"/>
</dbReference>
<dbReference type="AlphaFoldDB" id="M0MGQ1"/>
<evidence type="ECO:0000313" key="3">
    <source>
        <dbReference type="EMBL" id="EMA44912.1"/>
    </source>
</evidence>
<proteinExistence type="predicted"/>
<comment type="caution">
    <text evidence="3">The sequence shown here is derived from an EMBL/GenBank/DDBJ whole genome shotgun (WGS) entry which is preliminary data.</text>
</comment>
<name>M0MGQ1_9EURY</name>
<dbReference type="InterPro" id="IPR010982">
    <property type="entry name" value="Lambda_DNA-bd_dom_sf"/>
</dbReference>
<dbReference type="EMBL" id="AOMD01000021">
    <property type="protein sequence ID" value="EMA44912.1"/>
    <property type="molecule type" value="Genomic_DNA"/>
</dbReference>
<dbReference type="SMART" id="SM00530">
    <property type="entry name" value="HTH_XRE"/>
    <property type="match status" value="1"/>
</dbReference>
<protein>
    <recommendedName>
        <fullName evidence="2">HTH cro/C1-type domain-containing protein</fullName>
    </recommendedName>
</protein>
<feature type="region of interest" description="Disordered" evidence="1">
    <location>
        <begin position="1"/>
        <end position="20"/>
    </location>
</feature>
<dbReference type="Proteomes" id="UP000011669">
    <property type="component" value="Unassembled WGS sequence"/>
</dbReference>
<dbReference type="STRING" id="1227455.C449_09654"/>
<dbReference type="RefSeq" id="WP_006077783.1">
    <property type="nucleotide sequence ID" value="NZ_AOMD01000021.1"/>
</dbReference>
<keyword evidence="4" id="KW-1185">Reference proteome</keyword>
<sequence>MTAQNNPPLGEELRDRRQTRGLHQMEVAANLETTTAVVAAWEDGDRVPSDEHAAALVELFGESEQSGSSTEPRTSDG</sequence>
<dbReference type="CDD" id="cd00093">
    <property type="entry name" value="HTH_XRE"/>
    <property type="match status" value="1"/>
</dbReference>
<dbReference type="GO" id="GO:0003677">
    <property type="term" value="F:DNA binding"/>
    <property type="evidence" value="ECO:0007669"/>
    <property type="project" value="InterPro"/>
</dbReference>
<reference evidence="3 4" key="1">
    <citation type="journal article" date="2014" name="PLoS Genet.">
        <title>Phylogenetically driven sequencing of extremely halophilic archaea reveals strategies for static and dynamic osmo-response.</title>
        <authorList>
            <person name="Becker E.A."/>
            <person name="Seitzer P.M."/>
            <person name="Tritt A."/>
            <person name="Larsen D."/>
            <person name="Krusor M."/>
            <person name="Yao A.I."/>
            <person name="Wu D."/>
            <person name="Madern D."/>
            <person name="Eisen J.A."/>
            <person name="Darling A.E."/>
            <person name="Facciotti M.T."/>
        </authorList>
    </citation>
    <scope>NUCLEOTIDE SEQUENCE [LARGE SCALE GENOMIC DNA]</scope>
    <source>
        <strain evidence="3 4">DSM 5350</strain>
    </source>
</reference>
<dbReference type="Pfam" id="PF13560">
    <property type="entry name" value="HTH_31"/>
    <property type="match status" value="1"/>
</dbReference>
<evidence type="ECO:0000256" key="1">
    <source>
        <dbReference type="SAM" id="MobiDB-lite"/>
    </source>
</evidence>
<dbReference type="InterPro" id="IPR001387">
    <property type="entry name" value="Cro/C1-type_HTH"/>
</dbReference>
<evidence type="ECO:0000259" key="2">
    <source>
        <dbReference type="SMART" id="SM00530"/>
    </source>
</evidence>
<evidence type="ECO:0000313" key="4">
    <source>
        <dbReference type="Proteomes" id="UP000011669"/>
    </source>
</evidence>
<feature type="domain" description="HTH cro/C1-type" evidence="2">
    <location>
        <begin position="12"/>
        <end position="67"/>
    </location>
</feature>
<dbReference type="InParanoid" id="M0MGQ1"/>
<organism evidence="3 4">
    <name type="scientific">Halococcus saccharolyticus DSM 5350</name>
    <dbReference type="NCBI Taxonomy" id="1227455"/>
    <lineage>
        <taxon>Archaea</taxon>
        <taxon>Methanobacteriati</taxon>
        <taxon>Methanobacteriota</taxon>
        <taxon>Stenosarchaea group</taxon>
        <taxon>Halobacteria</taxon>
        <taxon>Halobacteriales</taxon>
        <taxon>Halococcaceae</taxon>
        <taxon>Halococcus</taxon>
    </lineage>
</organism>